<dbReference type="Proteomes" id="UP000000600">
    <property type="component" value="Unassembled WGS sequence"/>
</dbReference>
<evidence type="ECO:0000256" key="2">
    <source>
        <dbReference type="ARBA" id="ARBA00010604"/>
    </source>
</evidence>
<dbReference type="HOGENOM" id="CLU_798003_0_0_1"/>
<accession>A0C0A9</accession>
<feature type="transmembrane region" description="Helical" evidence="12">
    <location>
        <begin position="127"/>
        <end position="145"/>
    </location>
</feature>
<dbReference type="InterPro" id="IPR004728">
    <property type="entry name" value="Sec62"/>
</dbReference>
<dbReference type="KEGG" id="ptm:GSPATT00006079001"/>
<keyword evidence="5 12" id="KW-0812">Transmembrane</keyword>
<gene>
    <name evidence="13" type="ORF">GSPATT00006079001</name>
</gene>
<keyword evidence="14" id="KW-1185">Reference proteome</keyword>
<evidence type="ECO:0000256" key="11">
    <source>
        <dbReference type="SAM" id="MobiDB-lite"/>
    </source>
</evidence>
<proteinExistence type="inferred from homology"/>
<comment type="subcellular location">
    <subcellularLocation>
        <location evidence="1">Endoplasmic reticulum membrane</location>
        <topology evidence="1">Multi-pass membrane protein</topology>
    </subcellularLocation>
</comment>
<sequence>MTEERKAFEKQLYPLYNFYHKHKDAIQLKDANFKYQKKIQIFKGEDFIKFTTTYFEDIKNLLPDKKKDAISIAKYLNENRIIVKIDRLPDDPKKKWPRKVFDAKDQTFTNESFYTWNLVVKSKMNNLIMAGILLAVFVAFLYPIWPFAFKFGVFKVTLYLLVFLVALQVVRMVVYIISRLMGYAFWILPNLNNDSYGILGSFKPLYSNYKYTDGKLEISFRLIGIIAFIFLIYVIVQEPSYITGFQDASSQTIDDILDWGKDKLEGKQEPIHKRAIPDLSELMKQAEEDLANHQKNNTQDGLDQQQHIDDNNHTGDLGDVNNDDNLGDVNNNHPLDNDIQQNESQTDL</sequence>
<evidence type="ECO:0000256" key="8">
    <source>
        <dbReference type="ARBA" id="ARBA00022989"/>
    </source>
</evidence>
<keyword evidence="7" id="KW-0653">Protein transport</keyword>
<dbReference type="GeneID" id="5017408"/>
<dbReference type="Pfam" id="PF03839">
    <property type="entry name" value="Sec62"/>
    <property type="match status" value="1"/>
</dbReference>
<evidence type="ECO:0000256" key="9">
    <source>
        <dbReference type="ARBA" id="ARBA00023010"/>
    </source>
</evidence>
<feature type="transmembrane region" description="Helical" evidence="12">
    <location>
        <begin position="157"/>
        <end position="177"/>
    </location>
</feature>
<dbReference type="eggNOG" id="KOG2927">
    <property type="taxonomic scope" value="Eukaryota"/>
</dbReference>
<evidence type="ECO:0000313" key="14">
    <source>
        <dbReference type="Proteomes" id="UP000000600"/>
    </source>
</evidence>
<dbReference type="GO" id="GO:0016020">
    <property type="term" value="C:membrane"/>
    <property type="evidence" value="ECO:0000318"/>
    <property type="project" value="GO_Central"/>
</dbReference>
<dbReference type="GO" id="GO:0005783">
    <property type="term" value="C:endoplasmic reticulum"/>
    <property type="evidence" value="ECO:0000318"/>
    <property type="project" value="GO_Central"/>
</dbReference>
<evidence type="ECO:0000256" key="7">
    <source>
        <dbReference type="ARBA" id="ARBA00022927"/>
    </source>
</evidence>
<evidence type="ECO:0000256" key="5">
    <source>
        <dbReference type="ARBA" id="ARBA00022692"/>
    </source>
</evidence>
<dbReference type="GO" id="GO:0005789">
    <property type="term" value="C:endoplasmic reticulum membrane"/>
    <property type="evidence" value="ECO:0007669"/>
    <property type="project" value="UniProtKB-SubCell"/>
</dbReference>
<keyword evidence="10 12" id="KW-0472">Membrane</keyword>
<dbReference type="RefSeq" id="XP_001431624.1">
    <property type="nucleotide sequence ID" value="XM_001431587.1"/>
</dbReference>
<evidence type="ECO:0000256" key="6">
    <source>
        <dbReference type="ARBA" id="ARBA00022824"/>
    </source>
</evidence>
<feature type="region of interest" description="Disordered" evidence="11">
    <location>
        <begin position="296"/>
        <end position="348"/>
    </location>
</feature>
<dbReference type="InParanoid" id="A0C0A9"/>
<evidence type="ECO:0000256" key="3">
    <source>
        <dbReference type="ARBA" id="ARBA00021257"/>
    </source>
</evidence>
<dbReference type="TCDB" id="1.A.15.1.2">
    <property type="family name" value="the non-selective cation channel-2 (nscc2) family"/>
</dbReference>
<dbReference type="STRING" id="5888.A0C0A9"/>
<dbReference type="OrthoDB" id="200187at2759"/>
<keyword evidence="8 12" id="KW-1133">Transmembrane helix</keyword>
<protein>
    <recommendedName>
        <fullName evidence="3">Translocation protein SEC62</fullName>
    </recommendedName>
</protein>
<feature type="transmembrane region" description="Helical" evidence="12">
    <location>
        <begin position="218"/>
        <end position="236"/>
    </location>
</feature>
<dbReference type="AlphaFoldDB" id="A0C0A9"/>
<organism evidence="13 14">
    <name type="scientific">Paramecium tetraurelia</name>
    <dbReference type="NCBI Taxonomy" id="5888"/>
    <lineage>
        <taxon>Eukaryota</taxon>
        <taxon>Sar</taxon>
        <taxon>Alveolata</taxon>
        <taxon>Ciliophora</taxon>
        <taxon>Intramacronucleata</taxon>
        <taxon>Oligohymenophorea</taxon>
        <taxon>Peniculida</taxon>
        <taxon>Parameciidae</taxon>
        <taxon>Paramecium</taxon>
    </lineage>
</organism>
<evidence type="ECO:0000256" key="4">
    <source>
        <dbReference type="ARBA" id="ARBA00022448"/>
    </source>
</evidence>
<dbReference type="OMA" id="QYKPIKG"/>
<keyword evidence="6" id="KW-0256">Endoplasmic reticulum</keyword>
<evidence type="ECO:0000256" key="1">
    <source>
        <dbReference type="ARBA" id="ARBA00004477"/>
    </source>
</evidence>
<dbReference type="EMBL" id="CT868030">
    <property type="protein sequence ID" value="CAK64226.1"/>
    <property type="molecule type" value="Genomic_DNA"/>
</dbReference>
<feature type="compositionally biased region" description="Polar residues" evidence="11">
    <location>
        <begin position="338"/>
        <end position="348"/>
    </location>
</feature>
<name>A0C0A9_PARTE</name>
<evidence type="ECO:0000256" key="12">
    <source>
        <dbReference type="SAM" id="Phobius"/>
    </source>
</evidence>
<keyword evidence="4" id="KW-0813">Transport</keyword>
<comment type="similarity">
    <text evidence="2">Belongs to the SEC62 family.</text>
</comment>
<dbReference type="PANTHER" id="PTHR12443:SF9">
    <property type="entry name" value="TRANSLOCATION PROTEIN SEC62"/>
    <property type="match status" value="1"/>
</dbReference>
<dbReference type="GO" id="GO:0031204">
    <property type="term" value="P:post-translational protein targeting to membrane, translocation"/>
    <property type="evidence" value="ECO:0000318"/>
    <property type="project" value="GO_Central"/>
</dbReference>
<keyword evidence="9" id="KW-0811">Translocation</keyword>
<dbReference type="FunCoup" id="A0C0A9">
    <property type="interactions" value="135"/>
</dbReference>
<evidence type="ECO:0000256" key="10">
    <source>
        <dbReference type="ARBA" id="ARBA00023136"/>
    </source>
</evidence>
<feature type="compositionally biased region" description="Polar residues" evidence="11">
    <location>
        <begin position="296"/>
        <end position="305"/>
    </location>
</feature>
<dbReference type="PANTHER" id="PTHR12443">
    <property type="entry name" value="TRANSLOCATION PROTEIN SEC62"/>
    <property type="match status" value="1"/>
</dbReference>
<evidence type="ECO:0000313" key="13">
    <source>
        <dbReference type="EMBL" id="CAK64226.1"/>
    </source>
</evidence>
<reference evidence="13 14" key="1">
    <citation type="journal article" date="2006" name="Nature">
        <title>Global trends of whole-genome duplications revealed by the ciliate Paramecium tetraurelia.</title>
        <authorList>
            <consortium name="Genoscope"/>
            <person name="Aury J.-M."/>
            <person name="Jaillon O."/>
            <person name="Duret L."/>
            <person name="Noel B."/>
            <person name="Jubin C."/>
            <person name="Porcel B.M."/>
            <person name="Segurens B."/>
            <person name="Daubin V."/>
            <person name="Anthouard V."/>
            <person name="Aiach N."/>
            <person name="Arnaiz O."/>
            <person name="Billaut A."/>
            <person name="Beisson J."/>
            <person name="Blanc I."/>
            <person name="Bouhouche K."/>
            <person name="Camara F."/>
            <person name="Duharcourt S."/>
            <person name="Guigo R."/>
            <person name="Gogendeau D."/>
            <person name="Katinka M."/>
            <person name="Keller A.-M."/>
            <person name="Kissmehl R."/>
            <person name="Klotz C."/>
            <person name="Koll F."/>
            <person name="Le Moue A."/>
            <person name="Lepere C."/>
            <person name="Malinsky S."/>
            <person name="Nowacki M."/>
            <person name="Nowak J.K."/>
            <person name="Plattner H."/>
            <person name="Poulain J."/>
            <person name="Ruiz F."/>
            <person name="Serrano V."/>
            <person name="Zagulski M."/>
            <person name="Dessen P."/>
            <person name="Betermier M."/>
            <person name="Weissenbach J."/>
            <person name="Scarpelli C."/>
            <person name="Schachter V."/>
            <person name="Sperling L."/>
            <person name="Meyer E."/>
            <person name="Cohen J."/>
            <person name="Wincker P."/>
        </authorList>
    </citation>
    <scope>NUCLEOTIDE SEQUENCE [LARGE SCALE GENOMIC DNA]</scope>
    <source>
        <strain evidence="13 14">Stock d4-2</strain>
    </source>
</reference>